<dbReference type="FunFam" id="1.10.238.10:FF:000005">
    <property type="entry name" value="Phosphoinositide phospholipase C"/>
    <property type="match status" value="1"/>
</dbReference>
<comment type="subcellular location">
    <subcellularLocation>
        <location evidence="2">Cytoplasm</location>
    </subcellularLocation>
</comment>
<dbReference type="PRINTS" id="PR00390">
    <property type="entry name" value="PHPHLIPASEC"/>
</dbReference>
<dbReference type="SUPFAM" id="SSF51695">
    <property type="entry name" value="PLC-like phosphodiesterases"/>
    <property type="match status" value="1"/>
</dbReference>
<evidence type="ECO:0000256" key="1">
    <source>
        <dbReference type="ARBA" id="ARBA00001913"/>
    </source>
</evidence>
<gene>
    <name evidence="15" type="ORF">AMSG_00886</name>
</gene>
<evidence type="ECO:0000256" key="4">
    <source>
        <dbReference type="ARBA" id="ARBA00022490"/>
    </source>
</evidence>
<dbReference type="Pfam" id="PF00168">
    <property type="entry name" value="C2"/>
    <property type="match status" value="1"/>
</dbReference>
<dbReference type="EMBL" id="GL349436">
    <property type="protein sequence ID" value="KNC52059.1"/>
    <property type="molecule type" value="Genomic_DNA"/>
</dbReference>
<dbReference type="PROSITE" id="PS50222">
    <property type="entry name" value="EF_HAND_2"/>
    <property type="match status" value="2"/>
</dbReference>
<evidence type="ECO:0000256" key="3">
    <source>
        <dbReference type="ARBA" id="ARBA00012368"/>
    </source>
</evidence>
<dbReference type="Pfam" id="PF00387">
    <property type="entry name" value="PI-PLC-Y"/>
    <property type="match status" value="1"/>
</dbReference>
<dbReference type="SMART" id="SM00239">
    <property type="entry name" value="C2"/>
    <property type="match status" value="1"/>
</dbReference>
<dbReference type="Proteomes" id="UP000054408">
    <property type="component" value="Unassembled WGS sequence"/>
</dbReference>
<protein>
    <recommendedName>
        <fullName evidence="3 10">Phosphoinositide phospholipase C</fullName>
        <ecNumber evidence="3 10">3.1.4.11</ecNumber>
    </recommendedName>
</protein>
<dbReference type="PROSITE" id="PS50004">
    <property type="entry name" value="C2"/>
    <property type="match status" value="1"/>
</dbReference>
<organism evidence="15 16">
    <name type="scientific">Thecamonas trahens ATCC 50062</name>
    <dbReference type="NCBI Taxonomy" id="461836"/>
    <lineage>
        <taxon>Eukaryota</taxon>
        <taxon>Apusozoa</taxon>
        <taxon>Apusomonadida</taxon>
        <taxon>Apusomonadidae</taxon>
        <taxon>Thecamonas</taxon>
    </lineage>
</organism>
<feature type="domain" description="EF-hand" evidence="14">
    <location>
        <begin position="49"/>
        <end position="84"/>
    </location>
</feature>
<dbReference type="AlphaFoldDB" id="A0A0L0DIA0"/>
<dbReference type="SMART" id="SM00149">
    <property type="entry name" value="PLCYc"/>
    <property type="match status" value="1"/>
</dbReference>
<dbReference type="STRING" id="461836.A0A0L0DIA0"/>
<keyword evidence="5 10" id="KW-0378">Hydrolase</keyword>
<evidence type="ECO:0000256" key="2">
    <source>
        <dbReference type="ARBA" id="ARBA00004496"/>
    </source>
</evidence>
<evidence type="ECO:0000256" key="5">
    <source>
        <dbReference type="ARBA" id="ARBA00022801"/>
    </source>
</evidence>
<accession>A0A0L0DIA0</accession>
<dbReference type="Gene3D" id="2.60.40.150">
    <property type="entry name" value="C2 domain"/>
    <property type="match status" value="1"/>
</dbReference>
<evidence type="ECO:0000256" key="11">
    <source>
        <dbReference type="SAM" id="MobiDB-lite"/>
    </source>
</evidence>
<evidence type="ECO:0000259" key="12">
    <source>
        <dbReference type="PROSITE" id="PS50004"/>
    </source>
</evidence>
<feature type="domain" description="EF-hand" evidence="14">
    <location>
        <begin position="22"/>
        <end position="48"/>
    </location>
</feature>
<keyword evidence="8 10" id="KW-0443">Lipid metabolism</keyword>
<dbReference type="GeneID" id="25560663"/>
<dbReference type="InterPro" id="IPR017946">
    <property type="entry name" value="PLC-like_Pdiesterase_TIM-brl"/>
</dbReference>
<dbReference type="FunFam" id="3.20.20.190:FF:000039">
    <property type="entry name" value="Phosphoinositide phospholipase C"/>
    <property type="match status" value="1"/>
</dbReference>
<dbReference type="GO" id="GO:0051209">
    <property type="term" value="P:release of sequestered calcium ion into cytosol"/>
    <property type="evidence" value="ECO:0007669"/>
    <property type="project" value="TreeGrafter"/>
</dbReference>
<dbReference type="EC" id="3.1.4.11" evidence="3 10"/>
<evidence type="ECO:0000259" key="14">
    <source>
        <dbReference type="PROSITE" id="PS50222"/>
    </source>
</evidence>
<dbReference type="OMA" id="GAPYMGI"/>
<dbReference type="eggNOG" id="KOG0169">
    <property type="taxonomic scope" value="Eukaryota"/>
</dbReference>
<keyword evidence="16" id="KW-1185">Reference proteome</keyword>
<dbReference type="Gene3D" id="3.20.20.190">
    <property type="entry name" value="Phosphatidylinositol (PI) phosphodiesterase"/>
    <property type="match status" value="1"/>
</dbReference>
<feature type="domain" description="PI-PLC Y-box" evidence="13">
    <location>
        <begin position="452"/>
        <end position="562"/>
    </location>
</feature>
<dbReference type="PROSITE" id="PS50008">
    <property type="entry name" value="PIPLC_Y_DOMAIN"/>
    <property type="match status" value="1"/>
</dbReference>
<dbReference type="GO" id="GO:0005509">
    <property type="term" value="F:calcium ion binding"/>
    <property type="evidence" value="ECO:0007669"/>
    <property type="project" value="InterPro"/>
</dbReference>
<dbReference type="GO" id="GO:0048015">
    <property type="term" value="P:phosphatidylinositol-mediated signaling"/>
    <property type="evidence" value="ECO:0007669"/>
    <property type="project" value="TreeGrafter"/>
</dbReference>
<dbReference type="CDD" id="cd00275">
    <property type="entry name" value="C2_PLC_like"/>
    <property type="match status" value="1"/>
</dbReference>
<evidence type="ECO:0000313" key="15">
    <source>
        <dbReference type="EMBL" id="KNC52059.1"/>
    </source>
</evidence>
<dbReference type="InterPro" id="IPR000008">
    <property type="entry name" value="C2_dom"/>
</dbReference>
<dbReference type="InterPro" id="IPR001711">
    <property type="entry name" value="PLipase_C_Pinositol-sp_Y"/>
</dbReference>
<dbReference type="GO" id="GO:0004435">
    <property type="term" value="F:phosphatidylinositol-4,5-bisphosphate phospholipase C activity"/>
    <property type="evidence" value="ECO:0007669"/>
    <property type="project" value="UniProtKB-EC"/>
</dbReference>
<dbReference type="Pfam" id="PF13202">
    <property type="entry name" value="EF-hand_5"/>
    <property type="match status" value="1"/>
</dbReference>
<dbReference type="InterPro" id="IPR002048">
    <property type="entry name" value="EF_hand_dom"/>
</dbReference>
<keyword evidence="4" id="KW-0963">Cytoplasm</keyword>
<evidence type="ECO:0000256" key="9">
    <source>
        <dbReference type="ARBA" id="ARBA00023224"/>
    </source>
</evidence>
<dbReference type="InterPro" id="IPR011992">
    <property type="entry name" value="EF-hand-dom_pair"/>
</dbReference>
<dbReference type="Pfam" id="PF00388">
    <property type="entry name" value="PI-PLC-X"/>
    <property type="match status" value="1"/>
</dbReference>
<keyword evidence="7 10" id="KW-0442">Lipid degradation</keyword>
<dbReference type="CDD" id="cd15898">
    <property type="entry name" value="EFh_PI-PLC"/>
    <property type="match status" value="1"/>
</dbReference>
<dbReference type="CDD" id="cd08558">
    <property type="entry name" value="PI-PLCc_eukaryota"/>
    <property type="match status" value="1"/>
</dbReference>
<evidence type="ECO:0000313" key="16">
    <source>
        <dbReference type="Proteomes" id="UP000054408"/>
    </source>
</evidence>
<dbReference type="SUPFAM" id="SSF49562">
    <property type="entry name" value="C2 domain (Calcium/lipid-binding domain, CaLB)"/>
    <property type="match status" value="1"/>
</dbReference>
<dbReference type="GO" id="GO:0016042">
    <property type="term" value="P:lipid catabolic process"/>
    <property type="evidence" value="ECO:0007669"/>
    <property type="project" value="UniProtKB-KW"/>
</dbReference>
<keyword evidence="6" id="KW-0106">Calcium</keyword>
<feature type="region of interest" description="Disordered" evidence="11">
    <location>
        <begin position="333"/>
        <end position="415"/>
    </location>
</feature>
<dbReference type="InterPro" id="IPR001192">
    <property type="entry name" value="PI-PLC_fam"/>
</dbReference>
<sequence length="704" mass="77902">MSSTAPALPDVDPFFLLVAREWRKADTDGDGSLNRKEIAALIPRLNLTVKKKVLKSKFNEVDVDKSGTLNFTEFMAFLNNLRNRPEINAVFAQYSGNSDHLTPEQFREFLINEQMELGVTVNDVVGLIHTLEGSDSARHLYLSGFTSYMTSEVHNSWRAPEHKRVYQNMDQPLSHYFVASSHNTYCSGDQLKGASSVEMYEYALKKGCRCVELDCWDGPDNEPLIYHGRTLTSRIKFRDVIECIKTHAFAVSDYPVILSLENHCSHAQQAVMADIMTEVFGDMLPPPFPSSRALPSPNELKHKILLKGKTVVVSDTISDDEYEYEYDEAAAAGGSGVAQGADEQQEEESDGRAKASRSSASNNTGDNDDSELESDEFDTDEELDDAIDGFGGEGSNSGSSSKARSRSTLGRLGSLTRKVSSTTMSMTKGIARAVTPKAKAPKEKVAAELSQLIHLKAVHFKSFTSELADARKMSSFSENKIGKLVKLSSAAMVDYCKRQLARVYPKGTRFDSSNYDPFPAWCIGAQLVALNYQTAGLRMWLNQGFFNDNGNSGYKLKPYYLRSPAIEWSPSALESHVMSCKVSVKSGWQLPRISGAKGDIIDPYVIVSVFGVPQDIASSKTKVVKNNGFNPVWEHETTFKLAAPELAVVLFRVMDSDNFSKDDFIAYAALPVTSIRSGYRHVQLSTVKDVPVPMASLFVNFQFT</sequence>
<feature type="compositionally biased region" description="Acidic residues" evidence="11">
    <location>
        <begin position="366"/>
        <end position="387"/>
    </location>
</feature>
<feature type="domain" description="C2" evidence="12">
    <location>
        <begin position="562"/>
        <end position="686"/>
    </location>
</feature>
<evidence type="ECO:0000259" key="13">
    <source>
        <dbReference type="PROSITE" id="PS50008"/>
    </source>
</evidence>
<dbReference type="PROSITE" id="PS00018">
    <property type="entry name" value="EF_HAND_1"/>
    <property type="match status" value="2"/>
</dbReference>
<dbReference type="PROSITE" id="PS50007">
    <property type="entry name" value="PIPLC_X_DOMAIN"/>
    <property type="match status" value="1"/>
</dbReference>
<dbReference type="InterPro" id="IPR015359">
    <property type="entry name" value="PLC_EF-hand-like"/>
</dbReference>
<dbReference type="InterPro" id="IPR018247">
    <property type="entry name" value="EF_Hand_1_Ca_BS"/>
</dbReference>
<dbReference type="PANTHER" id="PTHR10336:SF36">
    <property type="entry name" value="1-PHOSPHATIDYLINOSITOL 4,5-BISPHOSPHATE PHOSPHODIESTERASE BETA-4"/>
    <property type="match status" value="1"/>
</dbReference>
<comment type="catalytic activity">
    <reaction evidence="10">
        <text>a 1,2-diacyl-sn-glycero-3-phospho-(1D-myo-inositol-4,5-bisphosphate) + H2O = 1D-myo-inositol 1,4,5-trisphosphate + a 1,2-diacyl-sn-glycerol + H(+)</text>
        <dbReference type="Rhea" id="RHEA:33179"/>
        <dbReference type="ChEBI" id="CHEBI:15377"/>
        <dbReference type="ChEBI" id="CHEBI:15378"/>
        <dbReference type="ChEBI" id="CHEBI:17815"/>
        <dbReference type="ChEBI" id="CHEBI:58456"/>
        <dbReference type="ChEBI" id="CHEBI:203600"/>
        <dbReference type="EC" id="3.1.4.11"/>
    </reaction>
</comment>
<dbReference type="InterPro" id="IPR035892">
    <property type="entry name" value="C2_domain_sf"/>
</dbReference>
<keyword evidence="9" id="KW-0807">Transducer</keyword>
<dbReference type="OrthoDB" id="269822at2759"/>
<dbReference type="Pfam" id="PF09279">
    <property type="entry name" value="EF-hand_like"/>
    <property type="match status" value="1"/>
</dbReference>
<name>A0A0L0DIA0_THETB</name>
<evidence type="ECO:0000256" key="10">
    <source>
        <dbReference type="RuleBase" id="RU361133"/>
    </source>
</evidence>
<dbReference type="PANTHER" id="PTHR10336">
    <property type="entry name" value="PHOSPHOINOSITIDE-SPECIFIC PHOSPHOLIPASE C FAMILY PROTEIN"/>
    <property type="match status" value="1"/>
</dbReference>
<dbReference type="SMART" id="SM00054">
    <property type="entry name" value="EFh"/>
    <property type="match status" value="2"/>
</dbReference>
<dbReference type="Gene3D" id="1.10.238.10">
    <property type="entry name" value="EF-hand"/>
    <property type="match status" value="2"/>
</dbReference>
<dbReference type="GO" id="GO:0005737">
    <property type="term" value="C:cytoplasm"/>
    <property type="evidence" value="ECO:0007669"/>
    <property type="project" value="UniProtKB-SubCell"/>
</dbReference>
<proteinExistence type="predicted"/>
<evidence type="ECO:0000256" key="7">
    <source>
        <dbReference type="ARBA" id="ARBA00022963"/>
    </source>
</evidence>
<evidence type="ECO:0000256" key="8">
    <source>
        <dbReference type="ARBA" id="ARBA00023098"/>
    </source>
</evidence>
<evidence type="ECO:0000256" key="6">
    <source>
        <dbReference type="ARBA" id="ARBA00022837"/>
    </source>
</evidence>
<dbReference type="RefSeq" id="XP_013762065.1">
    <property type="nucleotide sequence ID" value="XM_013906611.1"/>
</dbReference>
<comment type="cofactor">
    <cofactor evidence="1">
        <name>Ca(2+)</name>
        <dbReference type="ChEBI" id="CHEBI:29108"/>
    </cofactor>
</comment>
<dbReference type="SMART" id="SM00148">
    <property type="entry name" value="PLCXc"/>
    <property type="match status" value="1"/>
</dbReference>
<feature type="compositionally biased region" description="Low complexity" evidence="11">
    <location>
        <begin position="396"/>
        <end position="410"/>
    </location>
</feature>
<dbReference type="InterPro" id="IPR000909">
    <property type="entry name" value="PLipase_C_PInositol-sp_X_dom"/>
</dbReference>
<reference evidence="15 16" key="1">
    <citation type="submission" date="2010-05" db="EMBL/GenBank/DDBJ databases">
        <title>The Genome Sequence of Thecamonas trahens ATCC 50062.</title>
        <authorList>
            <consortium name="The Broad Institute Genome Sequencing Platform"/>
            <person name="Russ C."/>
            <person name="Cuomo C."/>
            <person name="Shea T."/>
            <person name="Young S.K."/>
            <person name="Zeng Q."/>
            <person name="Koehrsen M."/>
            <person name="Haas B."/>
            <person name="Borodovsky M."/>
            <person name="Guigo R."/>
            <person name="Alvarado L."/>
            <person name="Berlin A."/>
            <person name="Bochicchio J."/>
            <person name="Borenstein D."/>
            <person name="Chapman S."/>
            <person name="Chen Z."/>
            <person name="Freedman E."/>
            <person name="Gellesch M."/>
            <person name="Goldberg J."/>
            <person name="Griggs A."/>
            <person name="Gujja S."/>
            <person name="Heilman E."/>
            <person name="Heiman D."/>
            <person name="Hepburn T."/>
            <person name="Howarth C."/>
            <person name="Jen D."/>
            <person name="Larson L."/>
            <person name="Mehta T."/>
            <person name="Park D."/>
            <person name="Pearson M."/>
            <person name="Roberts A."/>
            <person name="Saif S."/>
            <person name="Shenoy N."/>
            <person name="Sisk P."/>
            <person name="Stolte C."/>
            <person name="Sykes S."/>
            <person name="Thomson T."/>
            <person name="Walk T."/>
            <person name="White J."/>
            <person name="Yandava C."/>
            <person name="Burger G."/>
            <person name="Gray M.W."/>
            <person name="Holland P.W.H."/>
            <person name="King N."/>
            <person name="Lang F.B.F."/>
            <person name="Roger A.J."/>
            <person name="Ruiz-Trillo I."/>
            <person name="Lander E."/>
            <person name="Nusbaum C."/>
        </authorList>
    </citation>
    <scope>NUCLEOTIDE SEQUENCE [LARGE SCALE GENOMIC DNA]</scope>
    <source>
        <strain evidence="15 16">ATCC 50062</strain>
    </source>
</reference>
<dbReference type="SUPFAM" id="SSF47473">
    <property type="entry name" value="EF-hand"/>
    <property type="match status" value="1"/>
</dbReference>